<comment type="caution">
    <text evidence="1">The sequence shown here is derived from an EMBL/GenBank/DDBJ whole genome shotgun (WGS) entry which is preliminary data.</text>
</comment>
<dbReference type="Proteomes" id="UP000076858">
    <property type="component" value="Unassembled WGS sequence"/>
</dbReference>
<dbReference type="AlphaFoldDB" id="A0A164W1A7"/>
<reference evidence="1 2" key="1">
    <citation type="submission" date="2016-03" db="EMBL/GenBank/DDBJ databases">
        <title>EvidentialGene: Evidence-directed Construction of Genes on Genomes.</title>
        <authorList>
            <person name="Gilbert D.G."/>
            <person name="Choi J.-H."/>
            <person name="Mockaitis K."/>
            <person name="Colbourne J."/>
            <person name="Pfrender M."/>
        </authorList>
    </citation>
    <scope>NUCLEOTIDE SEQUENCE [LARGE SCALE GENOMIC DNA]</scope>
    <source>
        <strain evidence="1 2">Xinb3</strain>
        <tissue evidence="1">Complete organism</tissue>
    </source>
</reference>
<sequence length="17" mass="2029">MAELELELEQAPPLWIF</sequence>
<protein>
    <submittedName>
        <fullName evidence="1">Uncharacterized protein</fullName>
    </submittedName>
</protein>
<evidence type="ECO:0000313" key="1">
    <source>
        <dbReference type="EMBL" id="KZS12858.1"/>
    </source>
</evidence>
<keyword evidence="2" id="KW-1185">Reference proteome</keyword>
<organism evidence="1 2">
    <name type="scientific">Daphnia magna</name>
    <dbReference type="NCBI Taxonomy" id="35525"/>
    <lineage>
        <taxon>Eukaryota</taxon>
        <taxon>Metazoa</taxon>
        <taxon>Ecdysozoa</taxon>
        <taxon>Arthropoda</taxon>
        <taxon>Crustacea</taxon>
        <taxon>Branchiopoda</taxon>
        <taxon>Diplostraca</taxon>
        <taxon>Cladocera</taxon>
        <taxon>Anomopoda</taxon>
        <taxon>Daphniidae</taxon>
        <taxon>Daphnia</taxon>
    </lineage>
</organism>
<accession>A0A164W1A7</accession>
<gene>
    <name evidence="1" type="ORF">APZ42_022097</name>
</gene>
<dbReference type="EMBL" id="LRGB01001348">
    <property type="protein sequence ID" value="KZS12858.1"/>
    <property type="molecule type" value="Genomic_DNA"/>
</dbReference>
<name>A0A164W1A7_9CRUS</name>
<proteinExistence type="predicted"/>
<evidence type="ECO:0000313" key="2">
    <source>
        <dbReference type="Proteomes" id="UP000076858"/>
    </source>
</evidence>